<dbReference type="Proteomes" id="UP001140096">
    <property type="component" value="Unassembled WGS sequence"/>
</dbReference>
<name>A0ACC1L5G6_9FUNG</name>
<evidence type="ECO:0000313" key="1">
    <source>
        <dbReference type="EMBL" id="KAJ2800897.1"/>
    </source>
</evidence>
<organism evidence="1 2">
    <name type="scientific">Coemansia furcata</name>
    <dbReference type="NCBI Taxonomy" id="417177"/>
    <lineage>
        <taxon>Eukaryota</taxon>
        <taxon>Fungi</taxon>
        <taxon>Fungi incertae sedis</taxon>
        <taxon>Zoopagomycota</taxon>
        <taxon>Kickxellomycotina</taxon>
        <taxon>Kickxellomycetes</taxon>
        <taxon>Kickxellales</taxon>
        <taxon>Kickxellaceae</taxon>
        <taxon>Coemansia</taxon>
    </lineage>
</organism>
<reference evidence="1" key="1">
    <citation type="submission" date="2022-07" db="EMBL/GenBank/DDBJ databases">
        <title>Phylogenomic reconstructions and comparative analyses of Kickxellomycotina fungi.</title>
        <authorList>
            <person name="Reynolds N.K."/>
            <person name="Stajich J.E."/>
            <person name="Barry K."/>
            <person name="Grigoriev I.V."/>
            <person name="Crous P."/>
            <person name="Smith M.E."/>
        </authorList>
    </citation>
    <scope>NUCLEOTIDE SEQUENCE</scope>
    <source>
        <strain evidence="1">CBS 102833</strain>
    </source>
</reference>
<comment type="caution">
    <text evidence="1">The sequence shown here is derived from an EMBL/GenBank/DDBJ whole genome shotgun (WGS) entry which is preliminary data.</text>
</comment>
<feature type="non-terminal residue" evidence="1">
    <location>
        <position position="132"/>
    </location>
</feature>
<accession>A0ACC1L5G6</accession>
<proteinExistence type="predicted"/>
<gene>
    <name evidence="1" type="ORF">H4S07_005065</name>
</gene>
<keyword evidence="2" id="KW-1185">Reference proteome</keyword>
<sequence length="132" mass="15594">MSQRERSRGDTYEQDVVAYAKRKREEEEDEVRTEREQRLAKGIPESRSGVHNVDLDLIDEVLDESEDRALTDEALEKRRQAMAEFERKKLARTIATPTDDKLVKEHLRKHEQPICLFGEDAGDRRNRLRYIL</sequence>
<dbReference type="EMBL" id="JANBUP010002313">
    <property type="protein sequence ID" value="KAJ2800897.1"/>
    <property type="molecule type" value="Genomic_DNA"/>
</dbReference>
<evidence type="ECO:0000313" key="2">
    <source>
        <dbReference type="Proteomes" id="UP001140096"/>
    </source>
</evidence>
<protein>
    <submittedName>
        <fullName evidence="1">Uncharacterized protein</fullName>
    </submittedName>
</protein>